<dbReference type="InterPro" id="IPR009612">
    <property type="entry name" value="IcmF-rel"/>
</dbReference>
<dbReference type="PANTHER" id="PTHR36153:SF1">
    <property type="entry name" value="TYPE VI SECRETION SYSTEM COMPONENT TSSM1"/>
    <property type="match status" value="1"/>
</dbReference>
<keyword evidence="2" id="KW-1133">Transmembrane helix</keyword>
<dbReference type="Pfam" id="PF06744">
    <property type="entry name" value="IcmF_C"/>
    <property type="match status" value="1"/>
</dbReference>
<dbReference type="Proteomes" id="UP000397656">
    <property type="component" value="Chromosome 2"/>
</dbReference>
<dbReference type="Pfam" id="PF06761">
    <property type="entry name" value="IcmF-related"/>
    <property type="match status" value="1"/>
</dbReference>
<feature type="domain" description="Type VI secretion system IcmF C-terminal" evidence="3">
    <location>
        <begin position="1002"/>
        <end position="1095"/>
    </location>
</feature>
<evidence type="ECO:0000259" key="4">
    <source>
        <dbReference type="Pfam" id="PF06761"/>
    </source>
</evidence>
<dbReference type="EMBL" id="CP062804">
    <property type="protein sequence ID" value="QOT81267.1"/>
    <property type="molecule type" value="Genomic_DNA"/>
</dbReference>
<organism evidence="6 7">
    <name type="scientific">Cupriavidus basilensis</name>
    <dbReference type="NCBI Taxonomy" id="68895"/>
    <lineage>
        <taxon>Bacteria</taxon>
        <taxon>Pseudomonadati</taxon>
        <taxon>Pseudomonadota</taxon>
        <taxon>Betaproteobacteria</taxon>
        <taxon>Burkholderiales</taxon>
        <taxon>Burkholderiaceae</taxon>
        <taxon>Cupriavidus</taxon>
    </lineage>
</organism>
<protein>
    <submittedName>
        <fullName evidence="6">Type VI secretion protein VasK</fullName>
    </submittedName>
</protein>
<name>A0A643FYI0_9BURK</name>
<evidence type="ECO:0000259" key="3">
    <source>
        <dbReference type="Pfam" id="PF06744"/>
    </source>
</evidence>
<feature type="domain" description="Type VI secretion system component TssM1 helical" evidence="5">
    <location>
        <begin position="893"/>
        <end position="997"/>
    </location>
</feature>
<dbReference type="InterPro" id="IPR053156">
    <property type="entry name" value="T6SS_TssM-like"/>
</dbReference>
<gene>
    <name evidence="6" type="ORF">F7R26_023845</name>
</gene>
<keyword evidence="2" id="KW-0472">Membrane</keyword>
<reference evidence="6 7" key="1">
    <citation type="submission" date="2020-10" db="EMBL/GenBank/DDBJ databases">
        <title>Complete genome sequence of Cupriavidus basilensis CCUG 49340T.</title>
        <authorList>
            <person name="Salva-Serra F."/>
            <person name="Donoso R.A."/>
            <person name="Cho K.H."/>
            <person name="Yoo J.A."/>
            <person name="Lee K."/>
            <person name="Yoon S.-H."/>
            <person name="Perez-Pantoja D."/>
            <person name="Moore E.R.B."/>
        </authorList>
    </citation>
    <scope>NUCLEOTIDE SEQUENCE [LARGE SCALE GENOMIC DNA]</scope>
    <source>
        <strain evidence="7">CCUG 49340</strain>
    </source>
</reference>
<dbReference type="InterPro" id="IPR010623">
    <property type="entry name" value="IcmF_C"/>
</dbReference>
<dbReference type="InterPro" id="IPR048677">
    <property type="entry name" value="TssM1_hel"/>
</dbReference>
<feature type="region of interest" description="Disordered" evidence="1">
    <location>
        <begin position="1104"/>
        <end position="1140"/>
    </location>
</feature>
<feature type="transmembrane region" description="Helical" evidence="2">
    <location>
        <begin position="12"/>
        <end position="30"/>
    </location>
</feature>
<keyword evidence="2" id="KW-0812">Transmembrane</keyword>
<feature type="domain" description="IcmF-related" evidence="4">
    <location>
        <begin position="411"/>
        <end position="734"/>
    </location>
</feature>
<evidence type="ECO:0000313" key="6">
    <source>
        <dbReference type="EMBL" id="QOT81267.1"/>
    </source>
</evidence>
<feature type="transmembrane region" description="Helical" evidence="2">
    <location>
        <begin position="359"/>
        <end position="386"/>
    </location>
</feature>
<dbReference type="PANTHER" id="PTHR36153">
    <property type="entry name" value="INNER MEMBRANE PROTEIN-RELATED"/>
    <property type="match status" value="1"/>
</dbReference>
<evidence type="ECO:0000259" key="5">
    <source>
        <dbReference type="Pfam" id="PF21070"/>
    </source>
</evidence>
<feature type="transmembrane region" description="Helical" evidence="2">
    <location>
        <begin position="42"/>
        <end position="63"/>
    </location>
</feature>
<feature type="compositionally biased region" description="Basic and acidic residues" evidence="1">
    <location>
        <begin position="1114"/>
        <end position="1127"/>
    </location>
</feature>
<evidence type="ECO:0000313" key="7">
    <source>
        <dbReference type="Proteomes" id="UP000397656"/>
    </source>
</evidence>
<proteinExistence type="predicted"/>
<evidence type="ECO:0000256" key="1">
    <source>
        <dbReference type="SAM" id="MobiDB-lite"/>
    </source>
</evidence>
<accession>A0A643FYI0</accession>
<dbReference type="Pfam" id="PF21070">
    <property type="entry name" value="IcmF_helical"/>
    <property type="match status" value="1"/>
</dbReference>
<dbReference type="AlphaFoldDB" id="A0A643FYI0"/>
<evidence type="ECO:0000256" key="2">
    <source>
        <dbReference type="SAM" id="Phobius"/>
    </source>
</evidence>
<sequence length="1195" mass="130589">MNEYKPQPVARYLCIAILILFVAVGLAVWFEGPGQGLSRQQVKLFEISLAIGCIVSLLLARYYEWLALKIQLLRARLWVANYDASKRGEATTAGGGELAARPGKLATIREALHVHHGRRWRYRQPWLLLTGDDAAIARLLPELAEQGWLITPDAVLLWSKANKEGWPDADWLKALYKLRRRRPVDAVILTTDSEMNLQAQRRGAHPHGMRLARIAELLRWSAPVYLLDVAEARTVGHGVMPVISCELPRQADADAIDGALRTLRDQLAQRVVAQLMAGNRDRYMGELSQRLDTRGKALADWIAGLGGRQRRRIAVEGIVFAPYPRPVAGDANVQSSIDLPLWHYLGEAARRQPGQRVGWHPVTVSAIVGLTAIGLWSAGMLVSGVLNGRDIHAARQSVNDFQAAPNPAARLRALLALQQQIERYEYRTQHHAPLATRFGLNRDPAVLAALWKPYAQASRELLVAPVQRDLEASLVDLAQLRTTVLDDTTNRVALSGHQALKTYLMLANPERAEPAFLVPQLVQHWSTDARMTPGERQDLAERLLKFYAEHLKSNPAGRIEPRPELVAGARQTLLAVIGERNAEDTVYRGVIQAFGEHAGSKYPDQTLAALTAGTDPRGLVRATAIVPGVFTRQAYEGYVAPAIEQAARRTEIANDWVLTDGKPPLQTESRSAEALQAALTEQYFADYAEHWQGFMNSLQWEPAPTLPAAIGQLKLMADARQSPVIALMKSLEYQGGAGARKDSLSDTLVAKTQDLLGRKPAGPEVAKPDAAGPLGAAFGPVLRLVAQGQPGSSNAGTGAGTHAGASGDLSLQRFLDRATALRLRLQQVGNSADANAQARQMAQALFQGKGSELADTQAYAQLMAASLGSQWAGMGETLFVRPIAQATQTVLQPAQASLNDAWRQSIAMTWSRSFAGRYPFADTANDASLAELARFLRPHSGLIGSFLGTQLAGVLELQGDQWLPAATGGQAQSFDPAFLNAINTLQRMAAHLLAQGEPQYRFEFKPIPTPGLTDTLLTLDGQTLHYYNQRETWQALTWPGKNLQDPGTRLQWQTERAGTSKSYEFGGRWGLVRMLERAHVEPVDSANYQLTWQARPDALDATEALEGPGAPKASAERQADAHGRTFAEDPDSLTARSAQAPVAADVTYPVRYLMRTEVGQGPLELLALRGFVLPTRIFVGREPQAAAHVVPALRK</sequence>